<evidence type="ECO:0000313" key="16">
    <source>
        <dbReference type="EMBL" id="KAH7125694.1"/>
    </source>
</evidence>
<dbReference type="PANTHER" id="PTHR43452:SF11">
    <property type="entry name" value="PYRUVATE DECARBOXYLASE"/>
    <property type="match status" value="1"/>
</dbReference>
<dbReference type="CDD" id="cd02005">
    <property type="entry name" value="TPP_PDC_IPDC"/>
    <property type="match status" value="1"/>
</dbReference>
<dbReference type="Gene3D" id="3.40.50.1220">
    <property type="entry name" value="TPP-binding domain"/>
    <property type="match status" value="1"/>
</dbReference>
<dbReference type="Gene3D" id="3.40.50.970">
    <property type="match status" value="2"/>
</dbReference>
<dbReference type="InterPro" id="IPR012110">
    <property type="entry name" value="PDC/IPDC-like"/>
</dbReference>
<feature type="domain" description="Thiamine pyrophosphate enzyme N-terminal TPP-binding" evidence="15">
    <location>
        <begin position="6"/>
        <end position="115"/>
    </location>
</feature>
<evidence type="ECO:0000256" key="1">
    <source>
        <dbReference type="ARBA" id="ARBA00001041"/>
    </source>
</evidence>
<keyword evidence="8 11" id="KW-0460">Magnesium</keyword>
<keyword evidence="10" id="KW-0456">Lyase</keyword>
<evidence type="ECO:0000256" key="6">
    <source>
        <dbReference type="ARBA" id="ARBA00022723"/>
    </source>
</evidence>
<dbReference type="Proteomes" id="UP000700596">
    <property type="component" value="Unassembled WGS sequence"/>
</dbReference>
<dbReference type="AlphaFoldDB" id="A0A9P9DTF8"/>
<dbReference type="GO" id="GO:0005634">
    <property type="term" value="C:nucleus"/>
    <property type="evidence" value="ECO:0007669"/>
    <property type="project" value="TreeGrafter"/>
</dbReference>
<feature type="domain" description="Thiamine pyrophosphate enzyme central" evidence="13">
    <location>
        <begin position="200"/>
        <end position="336"/>
    </location>
</feature>
<dbReference type="InterPro" id="IPR029035">
    <property type="entry name" value="DHS-like_NAD/FAD-binding_dom"/>
</dbReference>
<comment type="cofactor">
    <cofactor evidence="11">
        <name>Mg(2+)</name>
        <dbReference type="ChEBI" id="CHEBI:18420"/>
    </cofactor>
    <text evidence="11">Binds 1 Mg(2+) per subunit.</text>
</comment>
<dbReference type="InterPro" id="IPR029061">
    <property type="entry name" value="THDP-binding"/>
</dbReference>
<comment type="cofactor">
    <cofactor evidence="2">
        <name>thiamine diphosphate</name>
        <dbReference type="ChEBI" id="CHEBI:58937"/>
    </cofactor>
</comment>
<dbReference type="GO" id="GO:0005829">
    <property type="term" value="C:cytosol"/>
    <property type="evidence" value="ECO:0007669"/>
    <property type="project" value="TreeGrafter"/>
</dbReference>
<dbReference type="InterPro" id="IPR047213">
    <property type="entry name" value="TPP_PYR_PDC_IPDC-like"/>
</dbReference>
<evidence type="ECO:0000259" key="13">
    <source>
        <dbReference type="Pfam" id="PF00205"/>
    </source>
</evidence>
<keyword evidence="7" id="KW-0210">Decarboxylase</keyword>
<name>A0A9P9DTF8_9PLEO</name>
<dbReference type="CDD" id="cd07038">
    <property type="entry name" value="TPP_PYR_PDC_IPDC_like"/>
    <property type="match status" value="1"/>
</dbReference>
<evidence type="ECO:0000256" key="8">
    <source>
        <dbReference type="ARBA" id="ARBA00022842"/>
    </source>
</evidence>
<dbReference type="EMBL" id="JAGMWT010000007">
    <property type="protein sequence ID" value="KAH7125694.1"/>
    <property type="molecule type" value="Genomic_DNA"/>
</dbReference>
<dbReference type="Pfam" id="PF00205">
    <property type="entry name" value="TPP_enzyme_M"/>
    <property type="match status" value="1"/>
</dbReference>
<dbReference type="PANTHER" id="PTHR43452">
    <property type="entry name" value="PYRUVATE DECARBOXYLASE"/>
    <property type="match status" value="1"/>
</dbReference>
<dbReference type="GO" id="GO:0004737">
    <property type="term" value="F:pyruvate decarboxylase activity"/>
    <property type="evidence" value="ECO:0007669"/>
    <property type="project" value="UniProtKB-EC"/>
</dbReference>
<feature type="domain" description="Thiamine pyrophosphate enzyme TPP-binding" evidence="14">
    <location>
        <begin position="396"/>
        <end position="488"/>
    </location>
</feature>
<keyword evidence="9 12" id="KW-0786">Thiamine pyrophosphate</keyword>
<comment type="catalytic activity">
    <reaction evidence="1">
        <text>a 2-oxocarboxylate + H(+) = an aldehyde + CO2</text>
        <dbReference type="Rhea" id="RHEA:11628"/>
        <dbReference type="ChEBI" id="CHEBI:15378"/>
        <dbReference type="ChEBI" id="CHEBI:16526"/>
        <dbReference type="ChEBI" id="CHEBI:17478"/>
        <dbReference type="ChEBI" id="CHEBI:35179"/>
        <dbReference type="EC" id="4.1.1.1"/>
    </reaction>
</comment>
<evidence type="ECO:0000256" key="12">
    <source>
        <dbReference type="RuleBase" id="RU362132"/>
    </source>
</evidence>
<dbReference type="PIRSF" id="PIRSF036565">
    <property type="entry name" value="Pyruvt_ip_decrb"/>
    <property type="match status" value="1"/>
</dbReference>
<dbReference type="SUPFAM" id="SSF52467">
    <property type="entry name" value="DHS-like NAD/FAD-binding domain"/>
    <property type="match status" value="1"/>
</dbReference>
<protein>
    <recommendedName>
        <fullName evidence="5">Pyruvate decarboxylase</fullName>
        <ecNumber evidence="4">4.1.1.1</ecNumber>
    </recommendedName>
</protein>
<evidence type="ECO:0000256" key="4">
    <source>
        <dbReference type="ARBA" id="ARBA00013202"/>
    </source>
</evidence>
<comment type="caution">
    <text evidence="16">The sequence shown here is derived from an EMBL/GenBank/DDBJ whole genome shotgun (WGS) entry which is preliminary data.</text>
</comment>
<evidence type="ECO:0000256" key="7">
    <source>
        <dbReference type="ARBA" id="ARBA00022793"/>
    </source>
</evidence>
<feature type="binding site" evidence="11">
    <location>
        <position position="454"/>
    </location>
    <ligand>
        <name>Mg(2+)</name>
        <dbReference type="ChEBI" id="CHEBI:18420"/>
    </ligand>
</feature>
<evidence type="ECO:0000256" key="2">
    <source>
        <dbReference type="ARBA" id="ARBA00001964"/>
    </source>
</evidence>
<organism evidence="16 17">
    <name type="scientific">Dendryphion nanum</name>
    <dbReference type="NCBI Taxonomy" id="256645"/>
    <lineage>
        <taxon>Eukaryota</taxon>
        <taxon>Fungi</taxon>
        <taxon>Dikarya</taxon>
        <taxon>Ascomycota</taxon>
        <taxon>Pezizomycotina</taxon>
        <taxon>Dothideomycetes</taxon>
        <taxon>Pleosporomycetidae</taxon>
        <taxon>Pleosporales</taxon>
        <taxon>Torulaceae</taxon>
        <taxon>Dendryphion</taxon>
    </lineage>
</organism>
<dbReference type="EC" id="4.1.1.1" evidence="4"/>
<keyword evidence="17" id="KW-1185">Reference proteome</keyword>
<accession>A0A9P9DTF8</accession>
<dbReference type="GO" id="GO:0000949">
    <property type="term" value="P:aromatic amino acid family catabolic process to alcohol via Ehrlich pathway"/>
    <property type="evidence" value="ECO:0007669"/>
    <property type="project" value="TreeGrafter"/>
</dbReference>
<evidence type="ECO:0000259" key="15">
    <source>
        <dbReference type="Pfam" id="PF02776"/>
    </source>
</evidence>
<sequence>MSSPVTLSEYLFIRLRQLGVGAIHGVPGDYNLTLLDYVEPAGLLWVGNANELNAGYAADGYARIKGVGALITTFGVGELSAINAIAGAYAERAAVVHIVGTPARALQDSRALVHHTFNDGNYRRFGQMHAHVTVAQASLRDPRTSPEQIDEVLRQCILHSRPVYIEVPVDMVSSPVSAERLNTPITIPKSEPTEAHDLALKELLNRISTAKQPIILVDGEIRAFGITNEVQKVVDKTQWPTWTSTFAKGLLDETRSNHHGIYEGDYDASETRDFINNADLVLCFGPHFSWTNSYGFTSIPKNGTLITISDTEIKIGHQIFRDIPASTAISRLLQDLESSKAHKYNPYPSLPRDKNLTIPSNTLTAPITQDKLWRILGSFLRPGDIVLGETGTAGYGCRQMSLPPQTRVFTPVTWLSIGYMLPATQGAALAQRELIKEGKYNDNKDARTILFIGDGSFQMTAQELGTIIRHNLNVVLFLINNDGYTIERCIHGLRQGYNDVAEWRYLQAPSFFGAKEGGYTGTAKTWGELETVLGNKEVISGEGLRMVEVFVDKEDAPKGPLLQMMGKQKELVGK</sequence>
<dbReference type="FunFam" id="3.40.50.970:FF:000024">
    <property type="entry name" value="Pyruvate decarboxylase isozyme"/>
    <property type="match status" value="1"/>
</dbReference>
<comment type="similarity">
    <text evidence="3 12">Belongs to the TPP enzyme family.</text>
</comment>
<proteinExistence type="inferred from homology"/>
<evidence type="ECO:0000313" key="17">
    <source>
        <dbReference type="Proteomes" id="UP000700596"/>
    </source>
</evidence>
<dbReference type="InterPro" id="IPR012001">
    <property type="entry name" value="Thiamin_PyroP_enz_TPP-bd_dom"/>
</dbReference>
<evidence type="ECO:0000256" key="3">
    <source>
        <dbReference type="ARBA" id="ARBA00007812"/>
    </source>
</evidence>
<dbReference type="Pfam" id="PF02776">
    <property type="entry name" value="TPP_enzyme_N"/>
    <property type="match status" value="1"/>
</dbReference>
<evidence type="ECO:0000259" key="14">
    <source>
        <dbReference type="Pfam" id="PF02775"/>
    </source>
</evidence>
<feature type="binding site" evidence="11">
    <location>
        <position position="481"/>
    </location>
    <ligand>
        <name>Mg(2+)</name>
        <dbReference type="ChEBI" id="CHEBI:18420"/>
    </ligand>
</feature>
<dbReference type="InterPro" id="IPR011766">
    <property type="entry name" value="TPP_enzyme_TPP-bd"/>
</dbReference>
<gene>
    <name evidence="16" type="ORF">B0J11DRAFT_529045</name>
</gene>
<dbReference type="GO" id="GO:0030976">
    <property type="term" value="F:thiamine pyrophosphate binding"/>
    <property type="evidence" value="ECO:0007669"/>
    <property type="project" value="InterPro"/>
</dbReference>
<dbReference type="Pfam" id="PF02775">
    <property type="entry name" value="TPP_enzyme_C"/>
    <property type="match status" value="1"/>
</dbReference>
<evidence type="ECO:0000256" key="10">
    <source>
        <dbReference type="ARBA" id="ARBA00023239"/>
    </source>
</evidence>
<dbReference type="InterPro" id="IPR047214">
    <property type="entry name" value="TPP_PDC_IPDC"/>
</dbReference>
<dbReference type="OrthoDB" id="3970464at2759"/>
<reference evidence="16" key="1">
    <citation type="journal article" date="2021" name="Nat. Commun.">
        <title>Genetic determinants of endophytism in the Arabidopsis root mycobiome.</title>
        <authorList>
            <person name="Mesny F."/>
            <person name="Miyauchi S."/>
            <person name="Thiergart T."/>
            <person name="Pickel B."/>
            <person name="Atanasova L."/>
            <person name="Karlsson M."/>
            <person name="Huettel B."/>
            <person name="Barry K.W."/>
            <person name="Haridas S."/>
            <person name="Chen C."/>
            <person name="Bauer D."/>
            <person name="Andreopoulos W."/>
            <person name="Pangilinan J."/>
            <person name="LaButti K."/>
            <person name="Riley R."/>
            <person name="Lipzen A."/>
            <person name="Clum A."/>
            <person name="Drula E."/>
            <person name="Henrissat B."/>
            <person name="Kohler A."/>
            <person name="Grigoriev I.V."/>
            <person name="Martin F.M."/>
            <person name="Hacquard S."/>
        </authorList>
    </citation>
    <scope>NUCLEOTIDE SEQUENCE</scope>
    <source>
        <strain evidence="16">MPI-CAGE-CH-0243</strain>
    </source>
</reference>
<evidence type="ECO:0000256" key="9">
    <source>
        <dbReference type="ARBA" id="ARBA00023052"/>
    </source>
</evidence>
<evidence type="ECO:0000256" key="5">
    <source>
        <dbReference type="ARBA" id="ARBA00014422"/>
    </source>
</evidence>
<dbReference type="InterPro" id="IPR012000">
    <property type="entry name" value="Thiamin_PyroP_enz_cen_dom"/>
</dbReference>
<evidence type="ECO:0000256" key="11">
    <source>
        <dbReference type="PIRSR" id="PIRSR036565-2"/>
    </source>
</evidence>
<dbReference type="SUPFAM" id="SSF52518">
    <property type="entry name" value="Thiamin diphosphate-binding fold (THDP-binding)"/>
    <property type="match status" value="2"/>
</dbReference>
<dbReference type="GO" id="GO:0000287">
    <property type="term" value="F:magnesium ion binding"/>
    <property type="evidence" value="ECO:0007669"/>
    <property type="project" value="InterPro"/>
</dbReference>
<dbReference type="FunFam" id="3.40.50.970:FF:000019">
    <property type="entry name" value="Pyruvate decarboxylase isozyme"/>
    <property type="match status" value="1"/>
</dbReference>
<keyword evidence="6 11" id="KW-0479">Metal-binding</keyword>
<feature type="binding site" evidence="11">
    <location>
        <position position="483"/>
    </location>
    <ligand>
        <name>Mg(2+)</name>
        <dbReference type="ChEBI" id="CHEBI:18420"/>
    </ligand>
</feature>